<dbReference type="SUPFAM" id="SSF46785">
    <property type="entry name" value="Winged helix' DNA-binding domain"/>
    <property type="match status" value="1"/>
</dbReference>
<dbReference type="InterPro" id="IPR026881">
    <property type="entry name" value="WYL_dom"/>
</dbReference>
<dbReference type="AlphaFoldDB" id="A0A5C4V6L5"/>
<dbReference type="InterPro" id="IPR013196">
    <property type="entry name" value="HTH_11"/>
</dbReference>
<dbReference type="PROSITE" id="PS52050">
    <property type="entry name" value="WYL"/>
    <property type="match status" value="1"/>
</dbReference>
<dbReference type="Pfam" id="PF08279">
    <property type="entry name" value="HTH_11"/>
    <property type="match status" value="1"/>
</dbReference>
<evidence type="ECO:0000313" key="4">
    <source>
        <dbReference type="EMBL" id="TNM31096.1"/>
    </source>
</evidence>
<evidence type="ECO:0000259" key="3">
    <source>
        <dbReference type="PROSITE" id="PS51000"/>
    </source>
</evidence>
<protein>
    <submittedName>
        <fullName evidence="4">WYL domain-containing protein</fullName>
    </submittedName>
</protein>
<dbReference type="Gene3D" id="1.10.10.10">
    <property type="entry name" value="Winged helix-like DNA-binding domain superfamily/Winged helix DNA-binding domain"/>
    <property type="match status" value="1"/>
</dbReference>
<dbReference type="GO" id="GO:0003700">
    <property type="term" value="F:DNA-binding transcription factor activity"/>
    <property type="evidence" value="ECO:0007669"/>
    <property type="project" value="InterPro"/>
</dbReference>
<evidence type="ECO:0000313" key="5">
    <source>
        <dbReference type="Proteomes" id="UP000311713"/>
    </source>
</evidence>
<dbReference type="InterPro" id="IPR001034">
    <property type="entry name" value="DeoR_HTH"/>
</dbReference>
<dbReference type="InterPro" id="IPR028349">
    <property type="entry name" value="PafC-like"/>
</dbReference>
<evidence type="ECO:0000256" key="1">
    <source>
        <dbReference type="ARBA" id="ARBA00023015"/>
    </source>
</evidence>
<organism evidence="4 5">
    <name type="scientific">Streptomyces sedi</name>
    <dbReference type="NCBI Taxonomy" id="555059"/>
    <lineage>
        <taxon>Bacteria</taxon>
        <taxon>Bacillati</taxon>
        <taxon>Actinomycetota</taxon>
        <taxon>Actinomycetes</taxon>
        <taxon>Kitasatosporales</taxon>
        <taxon>Streptomycetaceae</taxon>
        <taxon>Streptomyces</taxon>
    </lineage>
</organism>
<dbReference type="PANTHER" id="PTHR34580:SF1">
    <property type="entry name" value="PROTEIN PAFC"/>
    <property type="match status" value="1"/>
</dbReference>
<dbReference type="PANTHER" id="PTHR34580">
    <property type="match status" value="1"/>
</dbReference>
<dbReference type="InterPro" id="IPR051534">
    <property type="entry name" value="CBASS_pafABC_assoc_protein"/>
</dbReference>
<feature type="domain" description="HTH deoR-type" evidence="3">
    <location>
        <begin position="2"/>
        <end position="57"/>
    </location>
</feature>
<reference evidence="4 5" key="1">
    <citation type="submission" date="2019-06" db="EMBL/GenBank/DDBJ databases">
        <title>Draft genome of Streptomyces sedi sp. JCM16909.</title>
        <authorList>
            <person name="Klykleung N."/>
            <person name="Tanasupawat S."/>
            <person name="Kudo T."/>
            <person name="Yuki M."/>
            <person name="Ohkuma M."/>
        </authorList>
    </citation>
    <scope>NUCLEOTIDE SEQUENCE [LARGE SCALE GENOMIC DNA]</scope>
    <source>
        <strain evidence="4 5">JCM 16909</strain>
    </source>
</reference>
<comment type="caution">
    <text evidence="4">The sequence shown here is derived from an EMBL/GenBank/DDBJ whole genome shotgun (WGS) entry which is preliminary data.</text>
</comment>
<dbReference type="PROSITE" id="PS51000">
    <property type="entry name" value="HTH_DEOR_2"/>
    <property type="match status" value="1"/>
</dbReference>
<dbReference type="RefSeq" id="WP_139643468.1">
    <property type="nucleotide sequence ID" value="NZ_BAAAZS010000029.1"/>
</dbReference>
<name>A0A5C4V6L5_9ACTN</name>
<keyword evidence="5" id="KW-1185">Reference proteome</keyword>
<dbReference type="PIRSF" id="PIRSF016838">
    <property type="entry name" value="PafC"/>
    <property type="match status" value="1"/>
</dbReference>
<evidence type="ECO:0000256" key="2">
    <source>
        <dbReference type="ARBA" id="ARBA00023163"/>
    </source>
</evidence>
<dbReference type="OrthoDB" id="3171994at2"/>
<dbReference type="Pfam" id="PF25583">
    <property type="entry name" value="WCX"/>
    <property type="match status" value="1"/>
</dbReference>
<dbReference type="InterPro" id="IPR036390">
    <property type="entry name" value="WH_DNA-bd_sf"/>
</dbReference>
<sequence>MRAARLIRLVLLLQSRRSMTAGELAAELEVSERTIVRDVASLSEAGVPVYADRGRVGGYRLVGGYRTRLTGLGRDEAEALFLSGVPSALRDMGLADTASAARLKVSAALLPELRDAEHSAAQRFHLDAPHWWQAPETPEALPSVAEAVWGEWRMSANYRRGDGSTATRTWEPHGLILKAGAWYLAARPVCTETHRIYRVARFSDVTVEEEHFARDPDFDLPAFWAGQAAAFARAILRETVRLRLSENGAGRLRHHTDRAAAREALAGAEGPDERGWITVTLAVESADVAYEQLLALGPEAEVLEPAALRARLARSAAALATLYATGADADRANAADGERPPR</sequence>
<keyword evidence="1" id="KW-0805">Transcription regulation</keyword>
<dbReference type="InterPro" id="IPR057727">
    <property type="entry name" value="WCX_dom"/>
</dbReference>
<dbReference type="InterPro" id="IPR036388">
    <property type="entry name" value="WH-like_DNA-bd_sf"/>
</dbReference>
<proteinExistence type="predicted"/>
<keyword evidence="2" id="KW-0804">Transcription</keyword>
<gene>
    <name evidence="4" type="ORF">FH715_10420</name>
</gene>
<accession>A0A5C4V6L5</accession>
<dbReference type="Pfam" id="PF13280">
    <property type="entry name" value="WYL"/>
    <property type="match status" value="1"/>
</dbReference>
<dbReference type="EMBL" id="VDGT01000006">
    <property type="protein sequence ID" value="TNM31096.1"/>
    <property type="molecule type" value="Genomic_DNA"/>
</dbReference>
<dbReference type="Proteomes" id="UP000311713">
    <property type="component" value="Unassembled WGS sequence"/>
</dbReference>